<dbReference type="PROSITE" id="PS00041">
    <property type="entry name" value="HTH_ARAC_FAMILY_1"/>
    <property type="match status" value="1"/>
</dbReference>
<feature type="transmembrane region" description="Helical" evidence="4">
    <location>
        <begin position="15"/>
        <end position="37"/>
    </location>
</feature>
<evidence type="ECO:0000256" key="2">
    <source>
        <dbReference type="ARBA" id="ARBA00023125"/>
    </source>
</evidence>
<keyword evidence="2" id="KW-0238">DNA-binding</keyword>
<dbReference type="Pfam" id="PF12833">
    <property type="entry name" value="HTH_18"/>
    <property type="match status" value="1"/>
</dbReference>
<feature type="domain" description="HTH araC/xylS-type" evidence="5">
    <location>
        <begin position="676"/>
        <end position="775"/>
    </location>
</feature>
<feature type="transmembrane region" description="Helical" evidence="4">
    <location>
        <begin position="307"/>
        <end position="328"/>
    </location>
</feature>
<organism evidence="6 7">
    <name type="scientific">Paenibacillus pectinilyticus</name>
    <dbReference type="NCBI Taxonomy" id="512399"/>
    <lineage>
        <taxon>Bacteria</taxon>
        <taxon>Bacillati</taxon>
        <taxon>Bacillota</taxon>
        <taxon>Bacilli</taxon>
        <taxon>Bacillales</taxon>
        <taxon>Paenibacillaceae</taxon>
        <taxon>Paenibacillus</taxon>
    </lineage>
</organism>
<dbReference type="Gene3D" id="1.10.10.60">
    <property type="entry name" value="Homeodomain-like"/>
    <property type="match status" value="2"/>
</dbReference>
<dbReference type="Proteomes" id="UP000093309">
    <property type="component" value="Unassembled WGS sequence"/>
</dbReference>
<evidence type="ECO:0000313" key="7">
    <source>
        <dbReference type="Proteomes" id="UP000093309"/>
    </source>
</evidence>
<dbReference type="InterPro" id="IPR041522">
    <property type="entry name" value="CdaR_GGDEF"/>
</dbReference>
<proteinExistence type="predicted"/>
<dbReference type="SMART" id="SM00342">
    <property type="entry name" value="HTH_ARAC"/>
    <property type="match status" value="1"/>
</dbReference>
<keyword evidence="4" id="KW-1133">Transmembrane helix</keyword>
<dbReference type="PROSITE" id="PS01124">
    <property type="entry name" value="HTH_ARAC_FAMILY_2"/>
    <property type="match status" value="1"/>
</dbReference>
<accession>A0A1C1A5C5</accession>
<comment type="caution">
    <text evidence="6">The sequence shown here is derived from an EMBL/GenBank/DDBJ whole genome shotgun (WGS) entry which is preliminary data.</text>
</comment>
<dbReference type="EMBL" id="LYPC01000014">
    <property type="protein sequence ID" value="OCT15738.1"/>
    <property type="molecule type" value="Genomic_DNA"/>
</dbReference>
<dbReference type="OrthoDB" id="2515823at2"/>
<dbReference type="InterPro" id="IPR018062">
    <property type="entry name" value="HTH_AraC-typ_CS"/>
</dbReference>
<evidence type="ECO:0000259" key="5">
    <source>
        <dbReference type="PROSITE" id="PS01124"/>
    </source>
</evidence>
<dbReference type="STRING" id="512399.A8709_14900"/>
<dbReference type="InterPro" id="IPR020449">
    <property type="entry name" value="Tscrpt_reg_AraC-type_HTH"/>
</dbReference>
<dbReference type="PANTHER" id="PTHR43280:SF2">
    <property type="entry name" value="HTH-TYPE TRANSCRIPTIONAL REGULATOR EXSA"/>
    <property type="match status" value="1"/>
</dbReference>
<keyword evidence="3" id="KW-0804">Transcription</keyword>
<keyword evidence="1" id="KW-0805">Transcription regulation</keyword>
<evidence type="ECO:0000256" key="1">
    <source>
        <dbReference type="ARBA" id="ARBA00023015"/>
    </source>
</evidence>
<dbReference type="Gene3D" id="3.30.450.20">
    <property type="entry name" value="PAS domain"/>
    <property type="match status" value="1"/>
</dbReference>
<reference evidence="7" key="1">
    <citation type="submission" date="2016-05" db="EMBL/GenBank/DDBJ databases">
        <title>Paenibacillus oryzae. sp. nov., isolated from the rice root.</title>
        <authorList>
            <person name="Zhang J."/>
            <person name="Zhang X."/>
        </authorList>
    </citation>
    <scope>NUCLEOTIDE SEQUENCE [LARGE SCALE GENOMIC DNA]</scope>
    <source>
        <strain evidence="7">KCTC13222</strain>
    </source>
</reference>
<gene>
    <name evidence="6" type="ORF">A8709_14900</name>
</gene>
<dbReference type="GO" id="GO:0043565">
    <property type="term" value="F:sequence-specific DNA binding"/>
    <property type="evidence" value="ECO:0007669"/>
    <property type="project" value="InterPro"/>
</dbReference>
<dbReference type="GO" id="GO:0003700">
    <property type="term" value="F:DNA-binding transcription factor activity"/>
    <property type="evidence" value="ECO:0007669"/>
    <property type="project" value="InterPro"/>
</dbReference>
<dbReference type="AlphaFoldDB" id="A0A1C1A5C5"/>
<dbReference type="Pfam" id="PF17853">
    <property type="entry name" value="GGDEF_2"/>
    <property type="match status" value="1"/>
</dbReference>
<dbReference type="InterPro" id="IPR018060">
    <property type="entry name" value="HTH_AraC"/>
</dbReference>
<dbReference type="SUPFAM" id="SSF46689">
    <property type="entry name" value="Homeodomain-like"/>
    <property type="match status" value="1"/>
</dbReference>
<evidence type="ECO:0000256" key="3">
    <source>
        <dbReference type="ARBA" id="ARBA00023163"/>
    </source>
</evidence>
<keyword evidence="4" id="KW-0472">Membrane</keyword>
<keyword evidence="7" id="KW-1185">Reference proteome</keyword>
<protein>
    <submittedName>
        <fullName evidence="6">AraC family transcriptional regulator</fullName>
    </submittedName>
</protein>
<keyword evidence="4" id="KW-0812">Transmembrane</keyword>
<sequence>MPFILRLVDSRKSALSTIIASNLFILLIPLAMGLFLYAKVEQSLEKSTTRSNVAMLEQLKLSLDNKISEVDTLMRQVVFDPKLDYMLRIPTGAKDADKYEFIQFMRDKMSKYHSMTSNFILDYYVYFASSDTIVKSDLVTDSRTFYSIYYAYQNMPYENWRQLLAKEHRMSYLPVAPLTNNGDQAPKNVITYIQTLPVQSQSQNLGSFIVLIDVDQVKELFAQMESASHSSVYIIDNAGQTIMSNSDLPFPSDLQGRIQGSKGPFDYRLAGVDQVVSTTSSQKAGWKYVSIMPNDVFMQQVNQIQSWSIGLFILCLICGLVAVSIGAYRTYKPLQKTVHAIMRGKDMLLRPAANEYEFIQQTVEGSFHEEKNLRMTLKQQVPFIRANYLSRLLNGYMDVDISADNGDSLQFMDLSFISDSFAVLLAKIEDVPFLADEDEQQWAHARFIVSNIGTDLIAVHHKGFSVELDRDRLAFLINVSPDRAETAETNIREIAESLLSIIAQRFQIGMTIAVGGVHAGPKAIRDSYPEALAALEYRLILGKHAAIHFQDILEVKQHYYYPLEIEIQLINFVRSGDTENVEKLLDKIYSMNFDSGQMTPELGKCLFFNVTSTLLKIVNSTNTNQEEVLGADFDPIKEVFSYPTAQGMYTKTKELYETLAGSFNLERSDHSTNRLQEILSIVHANLSDSNLGVAQIAERIQMTPQYLSTFFKKNQGQNLLDYITHKRIQQAKQYMESKEMTIVQIAHKVGYNNDVVFIRAFKKLEGVTPGKYRESMFAEIISSDA</sequence>
<evidence type="ECO:0000313" key="6">
    <source>
        <dbReference type="EMBL" id="OCT15738.1"/>
    </source>
</evidence>
<dbReference type="PANTHER" id="PTHR43280">
    <property type="entry name" value="ARAC-FAMILY TRANSCRIPTIONAL REGULATOR"/>
    <property type="match status" value="1"/>
</dbReference>
<dbReference type="InterPro" id="IPR009057">
    <property type="entry name" value="Homeodomain-like_sf"/>
</dbReference>
<evidence type="ECO:0000256" key="4">
    <source>
        <dbReference type="SAM" id="Phobius"/>
    </source>
</evidence>
<dbReference type="PRINTS" id="PR00032">
    <property type="entry name" value="HTHARAC"/>
</dbReference>
<name>A0A1C1A5C5_9BACL</name>